<dbReference type="RefSeq" id="XP_005827452.1">
    <property type="nucleotide sequence ID" value="XM_005827395.1"/>
</dbReference>
<dbReference type="GeneID" id="19047037"/>
<dbReference type="EMBL" id="JH993031">
    <property type="protein sequence ID" value="EKX40472.1"/>
    <property type="molecule type" value="Genomic_DNA"/>
</dbReference>
<feature type="compositionally biased region" description="Polar residues" evidence="1">
    <location>
        <begin position="279"/>
        <end position="290"/>
    </location>
</feature>
<evidence type="ECO:0000313" key="4">
    <source>
        <dbReference type="EnsemblProtists" id="EKX40472"/>
    </source>
</evidence>
<feature type="transmembrane region" description="Helical" evidence="2">
    <location>
        <begin position="126"/>
        <end position="149"/>
    </location>
</feature>
<gene>
    <name evidence="3" type="ORF">GUITHDRAFT_113503</name>
</gene>
<keyword evidence="2" id="KW-1133">Transmembrane helix</keyword>
<reference evidence="5" key="2">
    <citation type="submission" date="2012-11" db="EMBL/GenBank/DDBJ databases">
        <authorList>
            <person name="Kuo A."/>
            <person name="Curtis B.A."/>
            <person name="Tanifuji G."/>
            <person name="Burki F."/>
            <person name="Gruber A."/>
            <person name="Irimia M."/>
            <person name="Maruyama S."/>
            <person name="Arias M.C."/>
            <person name="Ball S.G."/>
            <person name="Gile G.H."/>
            <person name="Hirakawa Y."/>
            <person name="Hopkins J.F."/>
            <person name="Rensing S.A."/>
            <person name="Schmutz J."/>
            <person name="Symeonidi A."/>
            <person name="Elias M."/>
            <person name="Eveleigh R.J."/>
            <person name="Herman E.K."/>
            <person name="Klute M.J."/>
            <person name="Nakayama T."/>
            <person name="Obornik M."/>
            <person name="Reyes-Prieto A."/>
            <person name="Armbrust E.V."/>
            <person name="Aves S.J."/>
            <person name="Beiko R.G."/>
            <person name="Coutinho P."/>
            <person name="Dacks J.B."/>
            <person name="Durnford D.G."/>
            <person name="Fast N.M."/>
            <person name="Green B.R."/>
            <person name="Grisdale C."/>
            <person name="Hempe F."/>
            <person name="Henrissat B."/>
            <person name="Hoppner M.P."/>
            <person name="Ishida K.-I."/>
            <person name="Kim E."/>
            <person name="Koreny L."/>
            <person name="Kroth P.G."/>
            <person name="Liu Y."/>
            <person name="Malik S.-B."/>
            <person name="Maier U.G."/>
            <person name="McRose D."/>
            <person name="Mock T."/>
            <person name="Neilson J.A."/>
            <person name="Onodera N.T."/>
            <person name="Poole A.M."/>
            <person name="Pritham E.J."/>
            <person name="Richards T.A."/>
            <person name="Rocap G."/>
            <person name="Roy S.W."/>
            <person name="Sarai C."/>
            <person name="Schaack S."/>
            <person name="Shirato S."/>
            <person name="Slamovits C.H."/>
            <person name="Spencer D.F."/>
            <person name="Suzuki S."/>
            <person name="Worden A.Z."/>
            <person name="Zauner S."/>
            <person name="Barry K."/>
            <person name="Bell C."/>
            <person name="Bharti A.K."/>
            <person name="Crow J.A."/>
            <person name="Grimwood J."/>
            <person name="Kramer R."/>
            <person name="Lindquist E."/>
            <person name="Lucas S."/>
            <person name="Salamov A."/>
            <person name="McFadden G.I."/>
            <person name="Lane C.E."/>
            <person name="Keeling P.J."/>
            <person name="Gray M.W."/>
            <person name="Grigoriev I.V."/>
            <person name="Archibald J.M."/>
        </authorList>
    </citation>
    <scope>NUCLEOTIDE SEQUENCE</scope>
    <source>
        <strain evidence="5">CCMP2712</strain>
    </source>
</reference>
<keyword evidence="2" id="KW-0812">Transmembrane</keyword>
<feature type="compositionally biased region" description="Basic and acidic residues" evidence="1">
    <location>
        <begin position="255"/>
        <end position="274"/>
    </location>
</feature>
<feature type="compositionally biased region" description="Gly residues" evidence="1">
    <location>
        <begin position="1"/>
        <end position="26"/>
    </location>
</feature>
<dbReference type="Proteomes" id="UP000011087">
    <property type="component" value="Unassembled WGS sequence"/>
</dbReference>
<name>L1IWJ7_GUITC</name>
<reference evidence="4" key="3">
    <citation type="submission" date="2016-03" db="UniProtKB">
        <authorList>
            <consortium name="EnsemblProtists"/>
        </authorList>
    </citation>
    <scope>IDENTIFICATION</scope>
</reference>
<feature type="transmembrane region" description="Helical" evidence="2">
    <location>
        <begin position="203"/>
        <end position="229"/>
    </location>
</feature>
<dbReference type="EnsemblProtists" id="EKX40472">
    <property type="protein sequence ID" value="EKX40472"/>
    <property type="gene ID" value="GUITHDRAFT_113503"/>
</dbReference>
<keyword evidence="5" id="KW-1185">Reference proteome</keyword>
<feature type="region of interest" description="Disordered" evidence="1">
    <location>
        <begin position="49"/>
        <end position="84"/>
    </location>
</feature>
<accession>L1IWJ7</accession>
<protein>
    <submittedName>
        <fullName evidence="3 4">Uncharacterized protein</fullName>
    </submittedName>
</protein>
<feature type="region of interest" description="Disordered" evidence="1">
    <location>
        <begin position="1"/>
        <end position="28"/>
    </location>
</feature>
<evidence type="ECO:0000256" key="2">
    <source>
        <dbReference type="SAM" id="Phobius"/>
    </source>
</evidence>
<proteinExistence type="predicted"/>
<dbReference type="PaxDb" id="55529-EKX40472"/>
<dbReference type="HOGENOM" id="CLU_961218_0_0_1"/>
<feature type="compositionally biased region" description="Acidic residues" evidence="1">
    <location>
        <begin position="62"/>
        <end position="75"/>
    </location>
</feature>
<dbReference type="AlphaFoldDB" id="L1IWJ7"/>
<reference evidence="3 5" key="1">
    <citation type="journal article" date="2012" name="Nature">
        <title>Algal genomes reveal evolutionary mosaicism and the fate of nucleomorphs.</title>
        <authorList>
            <consortium name="DOE Joint Genome Institute"/>
            <person name="Curtis B.A."/>
            <person name="Tanifuji G."/>
            <person name="Burki F."/>
            <person name="Gruber A."/>
            <person name="Irimia M."/>
            <person name="Maruyama S."/>
            <person name="Arias M.C."/>
            <person name="Ball S.G."/>
            <person name="Gile G.H."/>
            <person name="Hirakawa Y."/>
            <person name="Hopkins J.F."/>
            <person name="Kuo A."/>
            <person name="Rensing S.A."/>
            <person name="Schmutz J."/>
            <person name="Symeonidi A."/>
            <person name="Elias M."/>
            <person name="Eveleigh R.J."/>
            <person name="Herman E.K."/>
            <person name="Klute M.J."/>
            <person name="Nakayama T."/>
            <person name="Obornik M."/>
            <person name="Reyes-Prieto A."/>
            <person name="Armbrust E.V."/>
            <person name="Aves S.J."/>
            <person name="Beiko R.G."/>
            <person name="Coutinho P."/>
            <person name="Dacks J.B."/>
            <person name="Durnford D.G."/>
            <person name="Fast N.M."/>
            <person name="Green B.R."/>
            <person name="Grisdale C.J."/>
            <person name="Hempel F."/>
            <person name="Henrissat B."/>
            <person name="Hoppner M.P."/>
            <person name="Ishida K."/>
            <person name="Kim E."/>
            <person name="Koreny L."/>
            <person name="Kroth P.G."/>
            <person name="Liu Y."/>
            <person name="Malik S.B."/>
            <person name="Maier U.G."/>
            <person name="McRose D."/>
            <person name="Mock T."/>
            <person name="Neilson J.A."/>
            <person name="Onodera N.T."/>
            <person name="Poole A.M."/>
            <person name="Pritham E.J."/>
            <person name="Richards T.A."/>
            <person name="Rocap G."/>
            <person name="Roy S.W."/>
            <person name="Sarai C."/>
            <person name="Schaack S."/>
            <person name="Shirato S."/>
            <person name="Slamovits C.H."/>
            <person name="Spencer D.F."/>
            <person name="Suzuki S."/>
            <person name="Worden A.Z."/>
            <person name="Zauner S."/>
            <person name="Barry K."/>
            <person name="Bell C."/>
            <person name="Bharti A.K."/>
            <person name="Crow J.A."/>
            <person name="Grimwood J."/>
            <person name="Kramer R."/>
            <person name="Lindquist E."/>
            <person name="Lucas S."/>
            <person name="Salamov A."/>
            <person name="McFadden G.I."/>
            <person name="Lane C.E."/>
            <person name="Keeling P.J."/>
            <person name="Gray M.W."/>
            <person name="Grigoriev I.V."/>
            <person name="Archibald J.M."/>
        </authorList>
    </citation>
    <scope>NUCLEOTIDE SEQUENCE</scope>
    <source>
        <strain evidence="3 5">CCMP2712</strain>
    </source>
</reference>
<feature type="region of interest" description="Disordered" evidence="1">
    <location>
        <begin position="255"/>
        <end position="290"/>
    </location>
</feature>
<organism evidence="3">
    <name type="scientific">Guillardia theta (strain CCMP2712)</name>
    <name type="common">Cryptophyte</name>
    <dbReference type="NCBI Taxonomy" id="905079"/>
    <lineage>
        <taxon>Eukaryota</taxon>
        <taxon>Cryptophyceae</taxon>
        <taxon>Pyrenomonadales</taxon>
        <taxon>Geminigeraceae</taxon>
        <taxon>Guillardia</taxon>
    </lineage>
</organism>
<evidence type="ECO:0000313" key="5">
    <source>
        <dbReference type="Proteomes" id="UP000011087"/>
    </source>
</evidence>
<evidence type="ECO:0000256" key="1">
    <source>
        <dbReference type="SAM" id="MobiDB-lite"/>
    </source>
</evidence>
<sequence>MAGEGTAVGKGKTGGAGSGAERGWGKAGTASTMKALLYLEVTECPRPRTQVRAHDVKSMTSEDSDPEQNESEEEIHESPAERSQGSVWGAISGHARLSPRLLYEIGEQSTSSPLASRGQVRHGDIWILRLINIEAITSFLLPIMSLAVLALRLEYSIKANFMLYCISIFQTSWFIVGCVWAFGDKGVPGGCRDGSWGDNSAFLVLWWICMIWLAMVICLAIVACFIGWLQLDRIRRMWREGQKIIQEAYAREDSEQDDAMRMKGSGKEERHEEEGLTSPLISQARTVIQG</sequence>
<feature type="transmembrane region" description="Helical" evidence="2">
    <location>
        <begin position="161"/>
        <end position="183"/>
    </location>
</feature>
<evidence type="ECO:0000313" key="3">
    <source>
        <dbReference type="EMBL" id="EKX40472.1"/>
    </source>
</evidence>
<dbReference type="KEGG" id="gtt:GUITHDRAFT_113503"/>
<keyword evidence="2" id="KW-0472">Membrane</keyword>